<keyword evidence="7" id="KW-0732">Signal</keyword>
<gene>
    <name evidence="9" type="ORF">GCM10011365_19380</name>
</gene>
<dbReference type="InterPro" id="IPR036909">
    <property type="entry name" value="Cyt_c-like_dom_sf"/>
</dbReference>
<evidence type="ECO:0000256" key="6">
    <source>
        <dbReference type="PROSITE-ProRule" id="PRU00433"/>
    </source>
</evidence>
<evidence type="ECO:0000256" key="2">
    <source>
        <dbReference type="ARBA" id="ARBA00022617"/>
    </source>
</evidence>
<dbReference type="Proteomes" id="UP000605253">
    <property type="component" value="Unassembled WGS sequence"/>
</dbReference>
<evidence type="ECO:0000313" key="10">
    <source>
        <dbReference type="Proteomes" id="UP000605253"/>
    </source>
</evidence>
<reference evidence="9" key="2">
    <citation type="submission" date="2020-09" db="EMBL/GenBank/DDBJ databases">
        <authorList>
            <person name="Sun Q."/>
            <person name="Zhou Y."/>
        </authorList>
    </citation>
    <scope>NUCLEOTIDE SEQUENCE</scope>
    <source>
        <strain evidence="9">CGMCC 1.12181</strain>
    </source>
</reference>
<organism evidence="9 10">
    <name type="scientific">Marinicella pacifica</name>
    <dbReference type="NCBI Taxonomy" id="1171543"/>
    <lineage>
        <taxon>Bacteria</taxon>
        <taxon>Pseudomonadati</taxon>
        <taxon>Pseudomonadota</taxon>
        <taxon>Gammaproteobacteria</taxon>
        <taxon>Lysobacterales</taxon>
        <taxon>Marinicellaceae</taxon>
        <taxon>Marinicella</taxon>
    </lineage>
</organism>
<feature type="domain" description="Cytochrome c" evidence="8">
    <location>
        <begin position="20"/>
        <end position="101"/>
    </location>
</feature>
<evidence type="ECO:0000256" key="5">
    <source>
        <dbReference type="ARBA" id="ARBA00023004"/>
    </source>
</evidence>
<dbReference type="PROSITE" id="PS51007">
    <property type="entry name" value="CYTC"/>
    <property type="match status" value="1"/>
</dbReference>
<dbReference type="Pfam" id="PF00034">
    <property type="entry name" value="Cytochrom_C"/>
    <property type="match status" value="1"/>
</dbReference>
<dbReference type="GO" id="GO:0046872">
    <property type="term" value="F:metal ion binding"/>
    <property type="evidence" value="ECO:0007669"/>
    <property type="project" value="UniProtKB-KW"/>
</dbReference>
<evidence type="ECO:0000256" key="3">
    <source>
        <dbReference type="ARBA" id="ARBA00022723"/>
    </source>
</evidence>
<dbReference type="InterPro" id="IPR050597">
    <property type="entry name" value="Cytochrome_c_Oxidase_Subunit"/>
</dbReference>
<dbReference type="GO" id="GO:0009055">
    <property type="term" value="F:electron transfer activity"/>
    <property type="evidence" value="ECO:0007669"/>
    <property type="project" value="InterPro"/>
</dbReference>
<name>A0A917CVK7_9GAMM</name>
<dbReference type="PANTHER" id="PTHR33751">
    <property type="entry name" value="CBB3-TYPE CYTOCHROME C OXIDASE SUBUNIT FIXP"/>
    <property type="match status" value="1"/>
</dbReference>
<feature type="signal peptide" evidence="7">
    <location>
        <begin position="1"/>
        <end position="18"/>
    </location>
</feature>
<evidence type="ECO:0000256" key="1">
    <source>
        <dbReference type="ARBA" id="ARBA00022448"/>
    </source>
</evidence>
<keyword evidence="5 6" id="KW-0408">Iron</keyword>
<dbReference type="SUPFAM" id="SSF46626">
    <property type="entry name" value="Cytochrome c"/>
    <property type="match status" value="1"/>
</dbReference>
<dbReference type="InterPro" id="IPR009056">
    <property type="entry name" value="Cyt_c-like_dom"/>
</dbReference>
<evidence type="ECO:0000259" key="8">
    <source>
        <dbReference type="PROSITE" id="PS51007"/>
    </source>
</evidence>
<evidence type="ECO:0000313" key="9">
    <source>
        <dbReference type="EMBL" id="GGF98192.1"/>
    </source>
</evidence>
<protein>
    <recommendedName>
        <fullName evidence="8">Cytochrome c domain-containing protein</fullName>
    </recommendedName>
</protein>
<keyword evidence="1" id="KW-0813">Transport</keyword>
<dbReference type="PANTHER" id="PTHR33751:SF9">
    <property type="entry name" value="CYTOCHROME C4"/>
    <property type="match status" value="1"/>
</dbReference>
<evidence type="ECO:0000256" key="4">
    <source>
        <dbReference type="ARBA" id="ARBA00022982"/>
    </source>
</evidence>
<feature type="chain" id="PRO_5037507199" description="Cytochrome c domain-containing protein" evidence="7">
    <location>
        <begin position="19"/>
        <end position="108"/>
    </location>
</feature>
<keyword evidence="10" id="KW-1185">Reference proteome</keyword>
<comment type="caution">
    <text evidence="9">The sequence shown here is derived from an EMBL/GenBank/DDBJ whole genome shotgun (WGS) entry which is preliminary data.</text>
</comment>
<keyword evidence="3 6" id="KW-0479">Metal-binding</keyword>
<evidence type="ECO:0000256" key="7">
    <source>
        <dbReference type="SAM" id="SignalP"/>
    </source>
</evidence>
<dbReference type="RefSeq" id="WP_188365540.1">
    <property type="nucleotide sequence ID" value="NZ_BAABJF010000022.1"/>
</dbReference>
<dbReference type="EMBL" id="BMEO01000008">
    <property type="protein sequence ID" value="GGF98192.1"/>
    <property type="molecule type" value="Genomic_DNA"/>
</dbReference>
<dbReference type="Gene3D" id="1.10.760.10">
    <property type="entry name" value="Cytochrome c-like domain"/>
    <property type="match status" value="1"/>
</dbReference>
<reference evidence="9" key="1">
    <citation type="journal article" date="2014" name="Int. J. Syst. Evol. Microbiol.">
        <title>Complete genome sequence of Corynebacterium casei LMG S-19264T (=DSM 44701T), isolated from a smear-ripened cheese.</title>
        <authorList>
            <consortium name="US DOE Joint Genome Institute (JGI-PGF)"/>
            <person name="Walter F."/>
            <person name="Albersmeier A."/>
            <person name="Kalinowski J."/>
            <person name="Ruckert C."/>
        </authorList>
    </citation>
    <scope>NUCLEOTIDE SEQUENCE</scope>
    <source>
        <strain evidence="9">CGMCC 1.12181</strain>
    </source>
</reference>
<dbReference type="AlphaFoldDB" id="A0A917CVK7"/>
<proteinExistence type="predicted"/>
<dbReference type="GO" id="GO:0020037">
    <property type="term" value="F:heme binding"/>
    <property type="evidence" value="ECO:0007669"/>
    <property type="project" value="InterPro"/>
</dbReference>
<sequence>MQKIIVLCLLFSFGPAMAEGDPVRGEQIAYTCTGCHGIPKYKNSYPNYHVPKIGGQNAAYLETALKDYRDGARRHGTMQAQAGSLSDQDISDIAAYFSQLGQNQQDKP</sequence>
<accession>A0A917CVK7</accession>
<keyword evidence="4" id="KW-0249">Electron transport</keyword>
<keyword evidence="2 6" id="KW-0349">Heme</keyword>